<protein>
    <recommendedName>
        <fullName evidence="7">Dipeptide epimerase</fullName>
        <ecNumber evidence="7">5.1.1.-</ecNumber>
    </recommendedName>
</protein>
<dbReference type="EMBL" id="QRMS01000002">
    <property type="protein sequence ID" value="RHJ88003.1"/>
    <property type="molecule type" value="Genomic_DNA"/>
</dbReference>
<evidence type="ECO:0000256" key="2">
    <source>
        <dbReference type="ARBA" id="ARBA00022723"/>
    </source>
</evidence>
<dbReference type="Gene3D" id="3.30.390.10">
    <property type="entry name" value="Enolase-like, N-terminal domain"/>
    <property type="match status" value="1"/>
</dbReference>
<evidence type="ECO:0000313" key="10">
    <source>
        <dbReference type="Proteomes" id="UP000284841"/>
    </source>
</evidence>
<dbReference type="AlphaFoldDB" id="A0A415E2W3"/>
<dbReference type="InterPro" id="IPR029065">
    <property type="entry name" value="Enolase_C-like"/>
</dbReference>
<dbReference type="PROSITE" id="PS00909">
    <property type="entry name" value="MR_MLE_2"/>
    <property type="match status" value="1"/>
</dbReference>
<dbReference type="FunFam" id="3.30.390.10:FF:000009">
    <property type="entry name" value="Hydrophobic dipeptide epimerase"/>
    <property type="match status" value="1"/>
</dbReference>
<dbReference type="Gene3D" id="3.20.20.120">
    <property type="entry name" value="Enolase-like C-terminal domain"/>
    <property type="match status" value="1"/>
</dbReference>
<dbReference type="GO" id="GO:0016855">
    <property type="term" value="F:racemase and epimerase activity, acting on amino acids and derivatives"/>
    <property type="evidence" value="ECO:0007669"/>
    <property type="project" value="UniProtKB-UniRule"/>
</dbReference>
<dbReference type="Pfam" id="PF13378">
    <property type="entry name" value="MR_MLE_C"/>
    <property type="match status" value="1"/>
</dbReference>
<dbReference type="PANTHER" id="PTHR48073:SF2">
    <property type="entry name" value="O-SUCCINYLBENZOATE SYNTHASE"/>
    <property type="match status" value="1"/>
</dbReference>
<dbReference type="GO" id="GO:0009063">
    <property type="term" value="P:amino acid catabolic process"/>
    <property type="evidence" value="ECO:0007669"/>
    <property type="project" value="InterPro"/>
</dbReference>
<dbReference type="Proteomes" id="UP000284841">
    <property type="component" value="Unassembled WGS sequence"/>
</dbReference>
<dbReference type="RefSeq" id="WP_118334439.1">
    <property type="nucleotide sequence ID" value="NZ_AP025567.1"/>
</dbReference>
<feature type="binding site" evidence="6">
    <location>
        <position position="216"/>
    </location>
    <ligand>
        <name>Mg(2+)</name>
        <dbReference type="ChEBI" id="CHEBI:18420"/>
    </ligand>
</feature>
<dbReference type="GO" id="GO:0000287">
    <property type="term" value="F:magnesium ion binding"/>
    <property type="evidence" value="ECO:0007669"/>
    <property type="project" value="UniProtKB-ARBA"/>
</dbReference>
<dbReference type="InterPro" id="IPR029017">
    <property type="entry name" value="Enolase-like_N"/>
</dbReference>
<evidence type="ECO:0000256" key="3">
    <source>
        <dbReference type="ARBA" id="ARBA00022842"/>
    </source>
</evidence>
<feature type="active site" description="Proton acceptor; specific for (S)-substrate epimerization" evidence="5">
    <location>
        <position position="267"/>
    </location>
</feature>
<keyword evidence="3 6" id="KW-0460">Magnesium</keyword>
<dbReference type="SFLD" id="SFLDF00009">
    <property type="entry name" value="o-succinylbenzoate_synthase"/>
    <property type="match status" value="1"/>
</dbReference>
<keyword evidence="2 6" id="KW-0479">Metal-binding</keyword>
<dbReference type="InterPro" id="IPR018110">
    <property type="entry name" value="Mandel_Rmase/mucon_lact_enz_CS"/>
</dbReference>
<comment type="caution">
    <text evidence="9">The sequence shown here is derived from an EMBL/GenBank/DDBJ whole genome shotgun (WGS) entry which is preliminary data.</text>
</comment>
<evidence type="ECO:0000259" key="8">
    <source>
        <dbReference type="SMART" id="SM00922"/>
    </source>
</evidence>
<comment type="cofactor">
    <cofactor evidence="6 7">
        <name>Mg(2+)</name>
        <dbReference type="ChEBI" id="CHEBI:18420"/>
    </cofactor>
    <text evidence="6 7">Binds 1 Mg(2+) ion per subunit.</text>
</comment>
<dbReference type="InterPro" id="IPR013341">
    <property type="entry name" value="Mandelate_racemase_N_dom"/>
</dbReference>
<dbReference type="GO" id="GO:0006518">
    <property type="term" value="P:peptide metabolic process"/>
    <property type="evidence" value="ECO:0007669"/>
    <property type="project" value="UniProtKB-ARBA"/>
</dbReference>
<dbReference type="InterPro" id="IPR036849">
    <property type="entry name" value="Enolase-like_C_sf"/>
</dbReference>
<dbReference type="SUPFAM" id="SSF54826">
    <property type="entry name" value="Enolase N-terminal domain-like"/>
    <property type="match status" value="1"/>
</dbReference>
<dbReference type="EC" id="5.1.1.-" evidence="7"/>
<dbReference type="PROSITE" id="PS00908">
    <property type="entry name" value="MR_MLE_1"/>
    <property type="match status" value="1"/>
</dbReference>
<keyword evidence="10" id="KW-1185">Reference proteome</keyword>
<dbReference type="SMART" id="SM00922">
    <property type="entry name" value="MR_MLE"/>
    <property type="match status" value="1"/>
</dbReference>
<dbReference type="SFLD" id="SFLDS00001">
    <property type="entry name" value="Enolase"/>
    <property type="match status" value="1"/>
</dbReference>
<accession>A0A415E2W3</accession>
<evidence type="ECO:0000256" key="7">
    <source>
        <dbReference type="RuleBase" id="RU366006"/>
    </source>
</evidence>
<reference evidence="9 10" key="1">
    <citation type="submission" date="2018-08" db="EMBL/GenBank/DDBJ databases">
        <title>A genome reference for cultivated species of the human gut microbiota.</title>
        <authorList>
            <person name="Zou Y."/>
            <person name="Xue W."/>
            <person name="Luo G."/>
        </authorList>
    </citation>
    <scope>NUCLEOTIDE SEQUENCE [LARGE SCALE GENOMIC DNA]</scope>
    <source>
        <strain evidence="9 10">AM07-24</strain>
    </source>
</reference>
<dbReference type="PANTHER" id="PTHR48073">
    <property type="entry name" value="O-SUCCINYLBENZOATE SYNTHASE-RELATED"/>
    <property type="match status" value="1"/>
</dbReference>
<dbReference type="STRING" id="1776384.GCA_900086585_03555"/>
<dbReference type="InterPro" id="IPR013342">
    <property type="entry name" value="Mandelate_racemase_C"/>
</dbReference>
<evidence type="ECO:0000256" key="1">
    <source>
        <dbReference type="ARBA" id="ARBA00008031"/>
    </source>
</evidence>
<evidence type="ECO:0000256" key="4">
    <source>
        <dbReference type="ARBA" id="ARBA00023235"/>
    </source>
</evidence>
<dbReference type="CDD" id="cd03319">
    <property type="entry name" value="L-Ala-DL-Glu_epimerase"/>
    <property type="match status" value="1"/>
</dbReference>
<organism evidence="9 10">
    <name type="scientific">Emergencia timonensis</name>
    <dbReference type="NCBI Taxonomy" id="1776384"/>
    <lineage>
        <taxon>Bacteria</taxon>
        <taxon>Bacillati</taxon>
        <taxon>Bacillota</taxon>
        <taxon>Clostridia</taxon>
        <taxon>Peptostreptococcales</taxon>
        <taxon>Anaerovoracaceae</taxon>
        <taxon>Emergencia</taxon>
    </lineage>
</organism>
<feature type="binding site" evidence="6">
    <location>
        <position position="190"/>
    </location>
    <ligand>
        <name>Mg(2+)</name>
        <dbReference type="ChEBI" id="CHEBI:18420"/>
    </ligand>
</feature>
<gene>
    <name evidence="9" type="ORF">DW099_06170</name>
</gene>
<evidence type="ECO:0000256" key="6">
    <source>
        <dbReference type="PIRSR" id="PIRSR634603-3"/>
    </source>
</evidence>
<evidence type="ECO:0000256" key="5">
    <source>
        <dbReference type="PIRSR" id="PIRSR634603-1"/>
    </source>
</evidence>
<evidence type="ECO:0000313" key="9">
    <source>
        <dbReference type="EMBL" id="RHJ88003.1"/>
    </source>
</evidence>
<dbReference type="SUPFAM" id="SSF51604">
    <property type="entry name" value="Enolase C-terminal domain-like"/>
    <property type="match status" value="1"/>
</dbReference>
<keyword evidence="4 7" id="KW-0413">Isomerase</keyword>
<feature type="active site" description="Proton acceptor; specific for (R)-substrate epimerization" evidence="5">
    <location>
        <position position="162"/>
    </location>
</feature>
<proteinExistence type="inferred from homology"/>
<name>A0A415E2W3_9FIRM</name>
<dbReference type="OrthoDB" id="9775391at2"/>
<feature type="domain" description="Mandelate racemase/muconate lactonizing enzyme C-terminal" evidence="8">
    <location>
        <begin position="140"/>
        <end position="237"/>
    </location>
</feature>
<sequence length="359" mass="39123">MKITKIQIEKFSIPFTEPFQVAFGLITDSESWTVKVMTDEGVYGLGSAAPLGFVTGETMDTCYLVLKMLAEAMIGHDPMDIRGAHALMDGLIYGNGSAKCAIDTALYDIMGKKKGQPLYRLLGGTNPTVYNDITIGIDEPAKMRAEAEKHVRERGFRILKVKTGIDLQRDIEALTQIRQAIGEEVRIRVDANQGYDLETALMACKELESLGIEAMEQPLPWWDFDGAAELKRRNETTVALMLDESIHSPHDASRAAKLQCADYYNIKLMKCGGLYHGLQIADIAEGAGVSCMVGCMQENKISLTAGISLVAAKKAIIEADCDSFIFFPGDDDGIAGGFTREGGVFTLTEKPGLGIEADF</sequence>
<dbReference type="Pfam" id="PF02746">
    <property type="entry name" value="MR_MLE_N"/>
    <property type="match status" value="1"/>
</dbReference>
<dbReference type="SFLD" id="SFLDG00180">
    <property type="entry name" value="muconate_cycloisomerase"/>
    <property type="match status" value="1"/>
</dbReference>
<comment type="similarity">
    <text evidence="1 7">Belongs to the mandelate racemase/muconate lactonizing enzyme family.</text>
</comment>
<feature type="binding site" evidence="6">
    <location>
        <position position="243"/>
    </location>
    <ligand>
        <name>Mg(2+)</name>
        <dbReference type="ChEBI" id="CHEBI:18420"/>
    </ligand>
</feature>
<dbReference type="InterPro" id="IPR034603">
    <property type="entry name" value="Dipeptide_epimerase"/>
</dbReference>